<organism evidence="2">
    <name type="scientific">uncultured alpha proteobacterium HF0010_30A23</name>
    <dbReference type="NCBI Taxonomy" id="710802"/>
    <lineage>
        <taxon>Bacteria</taxon>
        <taxon>Pseudomonadati</taxon>
        <taxon>Pseudomonadota</taxon>
        <taxon>Alphaproteobacteria</taxon>
        <taxon>environmental samples</taxon>
    </lineage>
</organism>
<name>E0XRM1_9PROT</name>
<evidence type="ECO:0000256" key="1">
    <source>
        <dbReference type="SAM" id="MobiDB-lite"/>
    </source>
</evidence>
<proteinExistence type="predicted"/>
<accession>E0XRM1</accession>
<protein>
    <submittedName>
        <fullName evidence="2">Uncharacterized protein</fullName>
    </submittedName>
</protein>
<dbReference type="AlphaFoldDB" id="E0XRM1"/>
<reference evidence="2" key="1">
    <citation type="journal article" date="2011" name="Environ. Microbiol.">
        <title>Time-series analyses of Monterey Bay coastal microbial picoplankton using a 'genome proxy' microarray.</title>
        <authorList>
            <person name="Rich V.I."/>
            <person name="Pham V.D."/>
            <person name="Eppley J."/>
            <person name="Shi Y."/>
            <person name="DeLong E.F."/>
        </authorList>
    </citation>
    <scope>NUCLEOTIDE SEQUENCE</scope>
</reference>
<dbReference type="EMBL" id="GU474853">
    <property type="protein sequence ID" value="ADI17062.1"/>
    <property type="molecule type" value="Genomic_DNA"/>
</dbReference>
<sequence length="77" mass="8353">MNTIRGRPPYPLGRGGPHHPRITCAQSRSEQHWPLTGPVCASSASSHKHVGQPLGRRGLIGLGAFLRGVSWDRYTGL</sequence>
<feature type="region of interest" description="Disordered" evidence="1">
    <location>
        <begin position="1"/>
        <end position="22"/>
    </location>
</feature>
<evidence type="ECO:0000313" key="2">
    <source>
        <dbReference type="EMBL" id="ADI17062.1"/>
    </source>
</evidence>